<name>A0A4Q2D590_9AGAR</name>
<dbReference type="EMBL" id="SDEE01000894">
    <property type="protein sequence ID" value="RXW13514.1"/>
    <property type="molecule type" value="Genomic_DNA"/>
</dbReference>
<dbReference type="Proteomes" id="UP000290288">
    <property type="component" value="Unassembled WGS sequence"/>
</dbReference>
<accession>A0A4Q2D590</accession>
<protein>
    <submittedName>
        <fullName evidence="1">Uncharacterized protein</fullName>
    </submittedName>
</protein>
<proteinExistence type="predicted"/>
<evidence type="ECO:0000313" key="2">
    <source>
        <dbReference type="Proteomes" id="UP000290288"/>
    </source>
</evidence>
<dbReference type="AlphaFoldDB" id="A0A4Q2D590"/>
<sequence>MQYRPNRFQLERVNQTEIALALGTIYYKFDEPALTAAIRERK</sequence>
<gene>
    <name evidence="1" type="ORF">EST38_g12342</name>
</gene>
<evidence type="ECO:0000313" key="1">
    <source>
        <dbReference type="EMBL" id="RXW13514.1"/>
    </source>
</evidence>
<keyword evidence="2" id="KW-1185">Reference proteome</keyword>
<organism evidence="1 2">
    <name type="scientific">Candolleomyces aberdarensis</name>
    <dbReference type="NCBI Taxonomy" id="2316362"/>
    <lineage>
        <taxon>Eukaryota</taxon>
        <taxon>Fungi</taxon>
        <taxon>Dikarya</taxon>
        <taxon>Basidiomycota</taxon>
        <taxon>Agaricomycotina</taxon>
        <taxon>Agaricomycetes</taxon>
        <taxon>Agaricomycetidae</taxon>
        <taxon>Agaricales</taxon>
        <taxon>Agaricineae</taxon>
        <taxon>Psathyrellaceae</taxon>
        <taxon>Candolleomyces</taxon>
    </lineage>
</organism>
<reference evidence="1 2" key="1">
    <citation type="submission" date="2019-01" db="EMBL/GenBank/DDBJ databases">
        <title>Draft genome sequence of Psathyrella aberdarensis IHI B618.</title>
        <authorList>
            <person name="Buettner E."/>
            <person name="Kellner H."/>
        </authorList>
    </citation>
    <scope>NUCLEOTIDE SEQUENCE [LARGE SCALE GENOMIC DNA]</scope>
    <source>
        <strain evidence="1 2">IHI B618</strain>
    </source>
</reference>
<comment type="caution">
    <text evidence="1">The sequence shown here is derived from an EMBL/GenBank/DDBJ whole genome shotgun (WGS) entry which is preliminary data.</text>
</comment>